<proteinExistence type="predicted"/>
<dbReference type="AlphaFoldDB" id="A0A8H6ZJF5"/>
<organism evidence="1 2">
    <name type="scientific">Mycena sanguinolenta</name>
    <dbReference type="NCBI Taxonomy" id="230812"/>
    <lineage>
        <taxon>Eukaryota</taxon>
        <taxon>Fungi</taxon>
        <taxon>Dikarya</taxon>
        <taxon>Basidiomycota</taxon>
        <taxon>Agaricomycotina</taxon>
        <taxon>Agaricomycetes</taxon>
        <taxon>Agaricomycetidae</taxon>
        <taxon>Agaricales</taxon>
        <taxon>Marasmiineae</taxon>
        <taxon>Mycenaceae</taxon>
        <taxon>Mycena</taxon>
    </lineage>
</organism>
<accession>A0A8H6ZJF5</accession>
<evidence type="ECO:0000313" key="1">
    <source>
        <dbReference type="EMBL" id="KAF7378487.1"/>
    </source>
</evidence>
<reference evidence="1" key="1">
    <citation type="submission" date="2020-05" db="EMBL/GenBank/DDBJ databases">
        <title>Mycena genomes resolve the evolution of fungal bioluminescence.</title>
        <authorList>
            <person name="Tsai I.J."/>
        </authorList>
    </citation>
    <scope>NUCLEOTIDE SEQUENCE</scope>
    <source>
        <strain evidence="1">160909Yilan</strain>
    </source>
</reference>
<dbReference type="Proteomes" id="UP000623467">
    <property type="component" value="Unassembled WGS sequence"/>
</dbReference>
<name>A0A8H6ZJF5_9AGAR</name>
<keyword evidence="2" id="KW-1185">Reference proteome</keyword>
<comment type="caution">
    <text evidence="1">The sequence shown here is derived from an EMBL/GenBank/DDBJ whole genome shotgun (WGS) entry which is preliminary data.</text>
</comment>
<evidence type="ECO:0000313" key="2">
    <source>
        <dbReference type="Proteomes" id="UP000623467"/>
    </source>
</evidence>
<dbReference type="EMBL" id="JACAZH010000001">
    <property type="protein sequence ID" value="KAF7378487.1"/>
    <property type="molecule type" value="Genomic_DNA"/>
</dbReference>
<sequence>MSFFTLLKSLGVEEARPSRRDADADPLSRHYVPSPLPFPFHSPFPAQSPCPRLALVHHRSQPDLDSTPTDILLWQFSDSQQIWCRLGFILGSLSVLLGLLPWRQSYGSIGCGMAWPD</sequence>
<protein>
    <submittedName>
        <fullName evidence="1">Uncharacterized protein</fullName>
    </submittedName>
</protein>
<gene>
    <name evidence="1" type="ORF">MSAN_00276100</name>
</gene>